<protein>
    <submittedName>
        <fullName evidence="2">Uncharacterized protein</fullName>
    </submittedName>
</protein>
<gene>
    <name evidence="2" type="ORF">U0070_006794</name>
</gene>
<evidence type="ECO:0000313" key="3">
    <source>
        <dbReference type="Proteomes" id="UP001488838"/>
    </source>
</evidence>
<feature type="region of interest" description="Disordered" evidence="1">
    <location>
        <begin position="1"/>
        <end position="27"/>
    </location>
</feature>
<dbReference type="AlphaFoldDB" id="A0AAW0HFA8"/>
<accession>A0AAW0HFA8</accession>
<reference evidence="2 3" key="1">
    <citation type="journal article" date="2023" name="bioRxiv">
        <title>Conserved and derived expression patterns and positive selection on dental genes reveal complex evolutionary context of ever-growing rodent molars.</title>
        <authorList>
            <person name="Calamari Z.T."/>
            <person name="Song A."/>
            <person name="Cohen E."/>
            <person name="Akter M."/>
            <person name="Roy R.D."/>
            <person name="Hallikas O."/>
            <person name="Christensen M.M."/>
            <person name="Li P."/>
            <person name="Marangoni P."/>
            <person name="Jernvall J."/>
            <person name="Klein O.D."/>
        </authorList>
    </citation>
    <scope>NUCLEOTIDE SEQUENCE [LARGE SCALE GENOMIC DNA]</scope>
    <source>
        <strain evidence="2">V071</strain>
    </source>
</reference>
<evidence type="ECO:0000256" key="1">
    <source>
        <dbReference type="SAM" id="MobiDB-lite"/>
    </source>
</evidence>
<comment type="caution">
    <text evidence="2">The sequence shown here is derived from an EMBL/GenBank/DDBJ whole genome shotgun (WGS) entry which is preliminary data.</text>
</comment>
<dbReference type="EMBL" id="JBBHLL010000589">
    <property type="protein sequence ID" value="KAK7799812.1"/>
    <property type="molecule type" value="Genomic_DNA"/>
</dbReference>
<keyword evidence="3" id="KW-1185">Reference proteome</keyword>
<organism evidence="2 3">
    <name type="scientific">Myodes glareolus</name>
    <name type="common">Bank vole</name>
    <name type="synonym">Clethrionomys glareolus</name>
    <dbReference type="NCBI Taxonomy" id="447135"/>
    <lineage>
        <taxon>Eukaryota</taxon>
        <taxon>Metazoa</taxon>
        <taxon>Chordata</taxon>
        <taxon>Craniata</taxon>
        <taxon>Vertebrata</taxon>
        <taxon>Euteleostomi</taxon>
        <taxon>Mammalia</taxon>
        <taxon>Eutheria</taxon>
        <taxon>Euarchontoglires</taxon>
        <taxon>Glires</taxon>
        <taxon>Rodentia</taxon>
        <taxon>Myomorpha</taxon>
        <taxon>Muroidea</taxon>
        <taxon>Cricetidae</taxon>
        <taxon>Arvicolinae</taxon>
        <taxon>Myodes</taxon>
    </lineage>
</organism>
<dbReference type="Proteomes" id="UP001488838">
    <property type="component" value="Unassembled WGS sequence"/>
</dbReference>
<sequence length="143" mass="15516">MLRALKSCPDPGAWHTKGKSEDQEELDSVLFKGSSRVSGSLRDEKSHQLENAATALPQTEVVIELSKRDQAHNGATDPEAPGLQGMRVQFSLVVPETVWKLLRGLVATRHDRGGLGISAGGWFLTLAVSKQRVGLCLPTPYDL</sequence>
<evidence type="ECO:0000313" key="2">
    <source>
        <dbReference type="EMBL" id="KAK7799812.1"/>
    </source>
</evidence>
<proteinExistence type="predicted"/>
<name>A0AAW0HFA8_MYOGA</name>